<dbReference type="AlphaFoldDB" id="A0A2P2QGG5"/>
<proteinExistence type="predicted"/>
<name>A0A2P2QGG5_RHIMU</name>
<protein>
    <submittedName>
        <fullName evidence="2">Uncharacterized protein</fullName>
    </submittedName>
</protein>
<dbReference type="EMBL" id="GGEC01085501">
    <property type="protein sequence ID" value="MBX65985.1"/>
    <property type="molecule type" value="Transcribed_RNA"/>
</dbReference>
<organism evidence="2">
    <name type="scientific">Rhizophora mucronata</name>
    <name type="common">Asiatic mangrove</name>
    <dbReference type="NCBI Taxonomy" id="61149"/>
    <lineage>
        <taxon>Eukaryota</taxon>
        <taxon>Viridiplantae</taxon>
        <taxon>Streptophyta</taxon>
        <taxon>Embryophyta</taxon>
        <taxon>Tracheophyta</taxon>
        <taxon>Spermatophyta</taxon>
        <taxon>Magnoliopsida</taxon>
        <taxon>eudicotyledons</taxon>
        <taxon>Gunneridae</taxon>
        <taxon>Pentapetalae</taxon>
        <taxon>rosids</taxon>
        <taxon>fabids</taxon>
        <taxon>Malpighiales</taxon>
        <taxon>Rhizophoraceae</taxon>
        <taxon>Rhizophora</taxon>
    </lineage>
</organism>
<sequence>MLSVMMIHQMASYLCICQFIQCLLIGKKKNKTVI</sequence>
<evidence type="ECO:0000256" key="1">
    <source>
        <dbReference type="SAM" id="Phobius"/>
    </source>
</evidence>
<keyword evidence="1" id="KW-0472">Membrane</keyword>
<feature type="transmembrane region" description="Helical" evidence="1">
    <location>
        <begin position="6"/>
        <end position="26"/>
    </location>
</feature>
<keyword evidence="1" id="KW-0812">Transmembrane</keyword>
<evidence type="ECO:0000313" key="2">
    <source>
        <dbReference type="EMBL" id="MBX65985.1"/>
    </source>
</evidence>
<accession>A0A2P2QGG5</accession>
<keyword evidence="1" id="KW-1133">Transmembrane helix</keyword>
<reference evidence="2" key="1">
    <citation type="submission" date="2018-02" db="EMBL/GenBank/DDBJ databases">
        <title>Rhizophora mucronata_Transcriptome.</title>
        <authorList>
            <person name="Meera S.P."/>
            <person name="Sreeshan A."/>
            <person name="Augustine A."/>
        </authorList>
    </citation>
    <scope>NUCLEOTIDE SEQUENCE</scope>
    <source>
        <tissue evidence="2">Leaf</tissue>
    </source>
</reference>